<sequence>MIQDRELSVQRNDLSTVHQHCPDRPYLELTVPDNAIAVTVIKYNVCSRDQGWADQDGVNRSSTWFDAAVRRPPNRSSLPNFTLFCNRRGVPEFHSHDLHWGEKSTLAKRNWLAALLPGDVVQIIPRAKFQGWVNIVREAQITLGYQYQDSHTLLSASQELGRSNKRLHGKSLQSTRDDIRVLILQPAENQQDPVFCSLRHLRLGQGEVFEPLSYCWGDTSQTEVITIDAQPVGGSSLSFPVAQSIVEALRQLRLPDKPRRLWIDQLCINQNDRDEKTHQVGLMSRIYSEASMVHIWLGIGDRATAAALGVVRDIYNYDRERFCTGGEGCKCEGTRHTVRLQDLKKRSKNRRGSKSSCEGLGDIFKLHLMTWPAEVRQSASGLKGSPNLSQLLSCLFSNPWFRRVWVIQEALCPSRAVVRCGSEVVPWDEVLHANHVLSSIEFAASQPYNLAPAVTMPSVWNVLRASLRETRQTPDCTACADGRMCILCVFLHGLSLQATVPQDKLFALLPFGRETGQLGVDEAKPIPHPLQPNYTNPIGVAMADFTRWWISEYRSLDILSWTHCQPGRTWRRTSHDNSQPKLSSPTWVISVDGKYTWGEATLLNEHRYSASDDSTPDLDLITKPLDVGDEGYQIDEDRLQLKLRGYQICAIQEITYLALDNHIPATAFNNLNSKQRPNRKNSKDKNNNRGQPQPQQDDHDLMTKSAASLLRAFDRTFDPAGTFKFWNSWWPRSDRPHDRRPRERILHRLLEPSVGPLTDHVAAHTRYYQSRAPSVEAYSFEALGGDTSAPLVKCSADVGCPSCLDPFFFVGSDGGTTKGLCPWPARVGDVVVLLSGGKVPYLLRPVPSEGDDLKEKIKDLTLSENTAAASPSTTASNNSRGGIKYQFVGECFVMGAMKGRYYEKQIREGREISVFTLV</sequence>
<reference evidence="3 4" key="1">
    <citation type="submission" date="2023-01" db="EMBL/GenBank/DDBJ databases">
        <title>Analysis of 21 Apiospora genomes using comparative genomics revels a genus with tremendous synthesis potential of carbohydrate active enzymes and secondary metabolites.</title>
        <authorList>
            <person name="Sorensen T."/>
        </authorList>
    </citation>
    <scope>NUCLEOTIDE SEQUENCE [LARGE SCALE GENOMIC DNA]</scope>
    <source>
        <strain evidence="3 4">CBS 83171</strain>
    </source>
</reference>
<dbReference type="InterPro" id="IPR052895">
    <property type="entry name" value="HetReg/Transcr_Mod"/>
</dbReference>
<evidence type="ECO:0000256" key="1">
    <source>
        <dbReference type="SAM" id="MobiDB-lite"/>
    </source>
</evidence>
<dbReference type="PANTHER" id="PTHR24148:SF64">
    <property type="entry name" value="HETEROKARYON INCOMPATIBILITY DOMAIN-CONTAINING PROTEIN"/>
    <property type="match status" value="1"/>
</dbReference>
<organism evidence="3 4">
    <name type="scientific">Apiospora saccharicola</name>
    <dbReference type="NCBI Taxonomy" id="335842"/>
    <lineage>
        <taxon>Eukaryota</taxon>
        <taxon>Fungi</taxon>
        <taxon>Dikarya</taxon>
        <taxon>Ascomycota</taxon>
        <taxon>Pezizomycotina</taxon>
        <taxon>Sordariomycetes</taxon>
        <taxon>Xylariomycetidae</taxon>
        <taxon>Amphisphaeriales</taxon>
        <taxon>Apiosporaceae</taxon>
        <taxon>Apiospora</taxon>
    </lineage>
</organism>
<protein>
    <recommendedName>
        <fullName evidence="2">Heterokaryon incompatibility domain-containing protein</fullName>
    </recommendedName>
</protein>
<name>A0ABR1UJT8_9PEZI</name>
<proteinExistence type="predicted"/>
<comment type="caution">
    <text evidence="3">The sequence shown here is derived from an EMBL/GenBank/DDBJ whole genome shotgun (WGS) entry which is preliminary data.</text>
</comment>
<dbReference type="PANTHER" id="PTHR24148">
    <property type="entry name" value="ANKYRIN REPEAT DOMAIN-CONTAINING PROTEIN 39 HOMOLOG-RELATED"/>
    <property type="match status" value="1"/>
</dbReference>
<evidence type="ECO:0000259" key="2">
    <source>
        <dbReference type="Pfam" id="PF06985"/>
    </source>
</evidence>
<dbReference type="Proteomes" id="UP001446871">
    <property type="component" value="Unassembled WGS sequence"/>
</dbReference>
<gene>
    <name evidence="3" type="ORF">PG996_009116</name>
</gene>
<evidence type="ECO:0000313" key="3">
    <source>
        <dbReference type="EMBL" id="KAK8059186.1"/>
    </source>
</evidence>
<feature type="region of interest" description="Disordered" evidence="1">
    <location>
        <begin position="669"/>
        <end position="700"/>
    </location>
</feature>
<evidence type="ECO:0000313" key="4">
    <source>
        <dbReference type="Proteomes" id="UP001446871"/>
    </source>
</evidence>
<feature type="domain" description="Heterokaryon incompatibility" evidence="2">
    <location>
        <begin position="210"/>
        <end position="409"/>
    </location>
</feature>
<dbReference type="EMBL" id="JAQQWM010000006">
    <property type="protein sequence ID" value="KAK8059186.1"/>
    <property type="molecule type" value="Genomic_DNA"/>
</dbReference>
<dbReference type="InterPro" id="IPR010730">
    <property type="entry name" value="HET"/>
</dbReference>
<dbReference type="Pfam" id="PF06985">
    <property type="entry name" value="HET"/>
    <property type="match status" value="1"/>
</dbReference>
<keyword evidence="4" id="KW-1185">Reference proteome</keyword>
<accession>A0ABR1UJT8</accession>